<accession>A0ABM9ZYH5</accession>
<organism evidence="1 2">
    <name type="scientific">Pyramidobacter piscolens W5455</name>
    <dbReference type="NCBI Taxonomy" id="352165"/>
    <lineage>
        <taxon>Bacteria</taxon>
        <taxon>Thermotogati</taxon>
        <taxon>Synergistota</taxon>
        <taxon>Synergistia</taxon>
        <taxon>Synergistales</taxon>
        <taxon>Dethiosulfovibrionaceae</taxon>
        <taxon>Pyramidobacter</taxon>
    </lineage>
</organism>
<reference evidence="1 2" key="1">
    <citation type="submission" date="2009-12" db="EMBL/GenBank/DDBJ databases">
        <authorList>
            <person name="Shrivastava S."/>
            <person name="Madupu R."/>
            <person name="Durkin A.S."/>
            <person name="Torralba M."/>
            <person name="Methe B."/>
            <person name="Sutton G.G."/>
            <person name="Strausberg R.L."/>
            <person name="Nelson K.E."/>
        </authorList>
    </citation>
    <scope>NUCLEOTIDE SEQUENCE [LARGE SCALE GENOMIC DNA]</scope>
    <source>
        <strain evidence="1 2">W5455</strain>
    </source>
</reference>
<dbReference type="EMBL" id="ADFP01000009">
    <property type="protein sequence ID" value="EFB91990.1"/>
    <property type="molecule type" value="Genomic_DNA"/>
</dbReference>
<gene>
    <name evidence="1" type="ORF">HMPREF7215_0447</name>
</gene>
<comment type="caution">
    <text evidence="1">The sequence shown here is derived from an EMBL/GenBank/DDBJ whole genome shotgun (WGS) entry which is preliminary data.</text>
</comment>
<keyword evidence="2" id="KW-1185">Reference proteome</keyword>
<evidence type="ECO:0000313" key="2">
    <source>
        <dbReference type="Proteomes" id="UP000006462"/>
    </source>
</evidence>
<protein>
    <submittedName>
        <fullName evidence="1">Uncharacterized protein</fullName>
    </submittedName>
</protein>
<evidence type="ECO:0000313" key="1">
    <source>
        <dbReference type="EMBL" id="EFB91990.1"/>
    </source>
</evidence>
<name>A0ABM9ZYH5_9BACT</name>
<proteinExistence type="predicted"/>
<dbReference type="Proteomes" id="UP000006462">
    <property type="component" value="Unassembled WGS sequence"/>
</dbReference>
<sequence length="59" mass="6688">MAFPSLFPLYQSSQFAQGRSAALWLVEFAVHVFRRRSAIMGQCSAGADFCLFRPIFRIS</sequence>